<evidence type="ECO:0000313" key="3">
    <source>
        <dbReference type="Proteomes" id="UP000595101"/>
    </source>
</evidence>
<dbReference type="AlphaFoldDB" id="A0A7T2PCT9"/>
<evidence type="ECO:0000313" key="1">
    <source>
        <dbReference type="EMBL" id="QPR53443.1"/>
    </source>
</evidence>
<evidence type="ECO:0000313" key="4">
    <source>
        <dbReference type="Proteomes" id="UP001302667"/>
    </source>
</evidence>
<proteinExistence type="predicted"/>
<reference evidence="1 3" key="1">
    <citation type="submission" date="2020-12" db="EMBL/GenBank/DDBJ databases">
        <title>FDA dAtabase for Regulatory Grade micrObial Sequences (FDA-ARGOS): Supporting development and validation of Infectious Disease Dx tests.</title>
        <authorList>
            <person name="Sproer C."/>
            <person name="Gronow S."/>
            <person name="Severitt S."/>
            <person name="Schroder I."/>
            <person name="Tallon L."/>
            <person name="Sadzewicz L."/>
            <person name="Zhao X."/>
            <person name="Boylan J."/>
            <person name="Ott S."/>
            <person name="Bowen H."/>
            <person name="Vavikolanu K."/>
            <person name="Mehta A."/>
            <person name="Aluvathingal J."/>
            <person name="Nadendla S."/>
            <person name="Lowell S."/>
            <person name="Myers T."/>
            <person name="Yan Y."/>
            <person name="Sichtig H."/>
        </authorList>
    </citation>
    <scope>NUCLEOTIDE SEQUENCE [LARGE SCALE GENOMIC DNA]</scope>
    <source>
        <strain evidence="1 3">FDAARGOS_933</strain>
    </source>
</reference>
<reference evidence="2 4" key="2">
    <citation type="submission" date="2023-10" db="EMBL/GenBank/DDBJ databases">
        <title>Genome analysis of psychrotrophic aerobic bacterium Aeromonas allosaccharophila BIM B-1809 isolated from infected fish.</title>
        <authorList>
            <person name="Leanovich S.I."/>
            <person name="Sidarenka A.V."/>
            <person name="Akhremchuk A.E."/>
            <person name="Sikolenko M.A."/>
            <person name="Valentovich L.N."/>
        </authorList>
    </citation>
    <scope>NUCLEOTIDE SEQUENCE [LARGE SCALE GENOMIC DNA]</scope>
    <source>
        <strain evidence="2 4">BIM B-1809</strain>
    </source>
</reference>
<dbReference type="Proteomes" id="UP000595101">
    <property type="component" value="Chromosome"/>
</dbReference>
<organism evidence="1 3">
    <name type="scientific">Aeromonas allosaccharophila</name>
    <dbReference type="NCBI Taxonomy" id="656"/>
    <lineage>
        <taxon>Bacteria</taxon>
        <taxon>Pseudomonadati</taxon>
        <taxon>Pseudomonadota</taxon>
        <taxon>Gammaproteobacteria</taxon>
        <taxon>Aeromonadales</taxon>
        <taxon>Aeromonadaceae</taxon>
        <taxon>Aeromonas</taxon>
    </lineage>
</organism>
<dbReference type="RefSeq" id="WP_156135269.1">
    <property type="nucleotide sequence ID" value="NZ_CAWOOK010000018.1"/>
</dbReference>
<name>A0A7T2PCT9_9GAMM</name>
<dbReference type="Proteomes" id="UP001302667">
    <property type="component" value="Chromosome"/>
</dbReference>
<dbReference type="EMBL" id="CP136584">
    <property type="protein sequence ID" value="WOE66024.1"/>
    <property type="molecule type" value="Genomic_DNA"/>
</dbReference>
<keyword evidence="4" id="KW-1185">Reference proteome</keyword>
<evidence type="ECO:0000313" key="2">
    <source>
        <dbReference type="EMBL" id="WOE66024.1"/>
    </source>
</evidence>
<dbReference type="KEGG" id="aall:I6G90_13310"/>
<sequence length="45" mass="4943">MIEAMTEAELYAPVQHAGIAQRCAQLFAQLGAQLRSTRSEGKNHD</sequence>
<dbReference type="GeneID" id="60786603"/>
<protein>
    <submittedName>
        <fullName evidence="1">Uncharacterized protein</fullName>
    </submittedName>
</protein>
<accession>A0A7T2PCT9</accession>
<dbReference type="EMBL" id="CP065745">
    <property type="protein sequence ID" value="QPR53443.1"/>
    <property type="molecule type" value="Genomic_DNA"/>
</dbReference>
<gene>
    <name evidence="1" type="ORF">I6G90_13310</name>
    <name evidence="2" type="ORF">RY972_18730</name>
</gene>